<gene>
    <name evidence="1" type="ORF">HPP92_001870</name>
</gene>
<reference evidence="1 2" key="1">
    <citation type="journal article" date="2020" name="Nat. Food">
        <title>A phased Vanilla planifolia genome enables genetic improvement of flavour and production.</title>
        <authorList>
            <person name="Hasing T."/>
            <person name="Tang H."/>
            <person name="Brym M."/>
            <person name="Khazi F."/>
            <person name="Huang T."/>
            <person name="Chambers A.H."/>
        </authorList>
    </citation>
    <scope>NUCLEOTIDE SEQUENCE [LARGE SCALE GENOMIC DNA]</scope>
    <source>
        <tissue evidence="1">Leaf</tissue>
    </source>
</reference>
<accession>A0A835RSE9</accession>
<protein>
    <submittedName>
        <fullName evidence="1">Uncharacterized protein</fullName>
    </submittedName>
</protein>
<proteinExistence type="predicted"/>
<sequence>MVKGKPSKKPYLVRRRKLITKEDYSAAIRQARRASTFAFDSATSSPSRHPPVSLRLVGQLGLHDGAIIMGIN</sequence>
<organism evidence="1 2">
    <name type="scientific">Vanilla planifolia</name>
    <name type="common">Vanilla</name>
    <dbReference type="NCBI Taxonomy" id="51239"/>
    <lineage>
        <taxon>Eukaryota</taxon>
        <taxon>Viridiplantae</taxon>
        <taxon>Streptophyta</taxon>
        <taxon>Embryophyta</taxon>
        <taxon>Tracheophyta</taxon>
        <taxon>Spermatophyta</taxon>
        <taxon>Magnoliopsida</taxon>
        <taxon>Liliopsida</taxon>
        <taxon>Asparagales</taxon>
        <taxon>Orchidaceae</taxon>
        <taxon>Vanilloideae</taxon>
        <taxon>Vanilleae</taxon>
        <taxon>Vanilla</taxon>
    </lineage>
</organism>
<comment type="caution">
    <text evidence="1">The sequence shown here is derived from an EMBL/GenBank/DDBJ whole genome shotgun (WGS) entry which is preliminary data.</text>
</comment>
<feature type="non-terminal residue" evidence="1">
    <location>
        <position position="72"/>
    </location>
</feature>
<keyword evidence="2" id="KW-1185">Reference proteome</keyword>
<name>A0A835RSE9_VANPL</name>
<dbReference type="Proteomes" id="UP000636800">
    <property type="component" value="Chromosome 1"/>
</dbReference>
<evidence type="ECO:0000313" key="2">
    <source>
        <dbReference type="Proteomes" id="UP000636800"/>
    </source>
</evidence>
<dbReference type="AlphaFoldDB" id="A0A835RSE9"/>
<dbReference type="EMBL" id="JADCNL010000001">
    <property type="protein sequence ID" value="KAG0497179.1"/>
    <property type="molecule type" value="Genomic_DNA"/>
</dbReference>
<evidence type="ECO:0000313" key="1">
    <source>
        <dbReference type="EMBL" id="KAG0497179.1"/>
    </source>
</evidence>